<reference evidence="7 8" key="1">
    <citation type="submission" date="2020-01" db="EMBL/GenBank/DDBJ databases">
        <title>Complete genome sequence of a human oral phylogroup 1 Treponema sp. strain ATCC 700766, originally isolated from periodontitis dental plaque.</title>
        <authorList>
            <person name="Chan Y."/>
            <person name="Huo Y.-B."/>
            <person name="Yu X.-L."/>
            <person name="Zeng H."/>
            <person name="Leung W.-K."/>
            <person name="Watt R.M."/>
        </authorList>
    </citation>
    <scope>NUCLEOTIDE SEQUENCE [LARGE SCALE GENOMIC DNA]</scope>
    <source>
        <strain evidence="7 8">OMZ 804</strain>
    </source>
</reference>
<dbReference type="PRINTS" id="PR00181">
    <property type="entry name" value="MALTOSEBP"/>
</dbReference>
<keyword evidence="2" id="KW-0813">Transport</keyword>
<dbReference type="Pfam" id="PF13416">
    <property type="entry name" value="SBP_bac_8"/>
    <property type="match status" value="1"/>
</dbReference>
<evidence type="ECO:0000256" key="6">
    <source>
        <dbReference type="SAM" id="SignalP"/>
    </source>
</evidence>
<protein>
    <recommendedName>
        <fullName evidence="5">Maltodextrin-binding protein</fullName>
    </recommendedName>
</protein>
<dbReference type="KEGG" id="trz:GWP43_05630"/>
<feature type="signal peptide" evidence="6">
    <location>
        <begin position="1"/>
        <end position="24"/>
    </location>
</feature>
<dbReference type="Proteomes" id="UP000464374">
    <property type="component" value="Chromosome"/>
</dbReference>
<comment type="similarity">
    <text evidence="1">Belongs to the bacterial solute-binding protein 1 family.</text>
</comment>
<dbReference type="SUPFAM" id="SSF53850">
    <property type="entry name" value="Periplasmic binding protein-like II"/>
    <property type="match status" value="1"/>
</dbReference>
<dbReference type="PANTHER" id="PTHR30061">
    <property type="entry name" value="MALTOSE-BINDING PERIPLASMIC PROTEIN"/>
    <property type="match status" value="1"/>
</dbReference>
<keyword evidence="3" id="KW-0762">Sugar transport</keyword>
<name>A0A6P1XZY5_9SPIR</name>
<dbReference type="GO" id="GO:0055052">
    <property type="term" value="C:ATP-binding cassette (ABC) transporter complex, substrate-binding subunit-containing"/>
    <property type="evidence" value="ECO:0007669"/>
    <property type="project" value="TreeGrafter"/>
</dbReference>
<dbReference type="EMBL" id="CP048020">
    <property type="protein sequence ID" value="QHX43011.1"/>
    <property type="molecule type" value="Genomic_DNA"/>
</dbReference>
<dbReference type="GO" id="GO:0042956">
    <property type="term" value="P:maltodextrin transmembrane transport"/>
    <property type="evidence" value="ECO:0007669"/>
    <property type="project" value="TreeGrafter"/>
</dbReference>
<dbReference type="GO" id="GO:0015768">
    <property type="term" value="P:maltose transport"/>
    <property type="evidence" value="ECO:0007669"/>
    <property type="project" value="TreeGrafter"/>
</dbReference>
<dbReference type="GO" id="GO:0015144">
    <property type="term" value="F:carbohydrate transmembrane transporter activity"/>
    <property type="evidence" value="ECO:0007669"/>
    <property type="project" value="InterPro"/>
</dbReference>
<evidence type="ECO:0000256" key="3">
    <source>
        <dbReference type="ARBA" id="ARBA00022597"/>
    </source>
</evidence>
<accession>A0A6P1XZY5</accession>
<evidence type="ECO:0000256" key="5">
    <source>
        <dbReference type="ARBA" id="ARBA00030303"/>
    </source>
</evidence>
<evidence type="ECO:0000256" key="4">
    <source>
        <dbReference type="ARBA" id="ARBA00022729"/>
    </source>
</evidence>
<dbReference type="PROSITE" id="PS51257">
    <property type="entry name" value="PROKAR_LIPOPROTEIN"/>
    <property type="match status" value="1"/>
</dbReference>
<organism evidence="7 8">
    <name type="scientific">Treponema vincentii</name>
    <dbReference type="NCBI Taxonomy" id="69710"/>
    <lineage>
        <taxon>Bacteria</taxon>
        <taxon>Pseudomonadati</taxon>
        <taxon>Spirochaetota</taxon>
        <taxon>Spirochaetia</taxon>
        <taxon>Spirochaetales</taxon>
        <taxon>Treponemataceae</taxon>
        <taxon>Treponema</taxon>
    </lineage>
</organism>
<evidence type="ECO:0000256" key="2">
    <source>
        <dbReference type="ARBA" id="ARBA00022448"/>
    </source>
</evidence>
<dbReference type="CDD" id="cd13586">
    <property type="entry name" value="PBP2_Maltose_binding_like"/>
    <property type="match status" value="1"/>
</dbReference>
<dbReference type="InterPro" id="IPR006061">
    <property type="entry name" value="SBP_1_CS"/>
</dbReference>
<evidence type="ECO:0000256" key="1">
    <source>
        <dbReference type="ARBA" id="ARBA00008520"/>
    </source>
</evidence>
<feature type="chain" id="PRO_5026691561" description="Maltodextrin-binding protein" evidence="6">
    <location>
        <begin position="25"/>
        <end position="409"/>
    </location>
</feature>
<dbReference type="Gene3D" id="3.40.190.10">
    <property type="entry name" value="Periplasmic binding protein-like II"/>
    <property type="match status" value="2"/>
</dbReference>
<evidence type="ECO:0000313" key="8">
    <source>
        <dbReference type="Proteomes" id="UP000464374"/>
    </source>
</evidence>
<evidence type="ECO:0000313" key="7">
    <source>
        <dbReference type="EMBL" id="QHX43011.1"/>
    </source>
</evidence>
<dbReference type="InterPro" id="IPR006060">
    <property type="entry name" value="Maltose/Cyclodextrin-bd"/>
</dbReference>
<sequence>MKKAIIGLSACVSLVLLLALTGCGGGSEKKDDKAGAMKGETVTIKIWESEGREKDFMLFAAEEYKKTHPNVSFVYEPVQSTDARTKIEMDGPAGVGADIFVAPHDHIGALVAGGHILPFDDASVLDNFIPAALTSAAYEGKNYGYPLAIETYALFYNKDLLPEAPKTWDAVETFAKTWNDKAQNKYALVWGVGNAYFNYIFMSGFGAPLFGPNGDDPKQHNVNSPNAITGLTYFQSLRKKMLDVPSGDITDDFCNSSFTEGKAAMIITGSWKISDFSKTGLNYGIAPIPVFPGMTNPPASFSGLRLAFVSAYSDHPAEAQDFAKFLTSKPMLEKRYEMTKQIPPRSDITITDPLSQGILAQAQYATPMPTIPEMGKYWSAMNATFANIWDGGNVTEKLNAAAATMESIQ</sequence>
<gene>
    <name evidence="7" type="ORF">GWP43_05630</name>
</gene>
<dbReference type="AlphaFoldDB" id="A0A6P1XZY5"/>
<dbReference type="RefSeq" id="WP_162663347.1">
    <property type="nucleotide sequence ID" value="NZ_CP048020.1"/>
</dbReference>
<dbReference type="InterPro" id="IPR006059">
    <property type="entry name" value="SBP"/>
</dbReference>
<dbReference type="GO" id="GO:1901982">
    <property type="term" value="F:maltose binding"/>
    <property type="evidence" value="ECO:0007669"/>
    <property type="project" value="TreeGrafter"/>
</dbReference>
<dbReference type="PROSITE" id="PS01037">
    <property type="entry name" value="SBP_BACTERIAL_1"/>
    <property type="match status" value="1"/>
</dbReference>
<keyword evidence="4 6" id="KW-0732">Signal</keyword>
<dbReference type="PANTHER" id="PTHR30061:SF50">
    <property type="entry name" value="MALTOSE_MALTODEXTRIN-BINDING PERIPLASMIC PROTEIN"/>
    <property type="match status" value="1"/>
</dbReference>
<proteinExistence type="inferred from homology"/>